<protein>
    <recommendedName>
        <fullName evidence="4">Isopropylmalate isomerase</fullName>
    </recommendedName>
</protein>
<dbReference type="EMBL" id="JBHDIY010000001">
    <property type="protein sequence ID" value="MFL4468329.1"/>
    <property type="molecule type" value="Genomic_DNA"/>
</dbReference>
<feature type="transmembrane region" description="Helical" evidence="1">
    <location>
        <begin position="14"/>
        <end position="32"/>
    </location>
</feature>
<feature type="transmembrane region" description="Helical" evidence="1">
    <location>
        <begin position="44"/>
        <end position="62"/>
    </location>
</feature>
<evidence type="ECO:0000313" key="2">
    <source>
        <dbReference type="EMBL" id="MFL4468329.1"/>
    </source>
</evidence>
<keyword evidence="3" id="KW-1185">Reference proteome</keyword>
<gene>
    <name evidence="2" type="ORF">ACERZ8_00015</name>
</gene>
<evidence type="ECO:0000256" key="1">
    <source>
        <dbReference type="SAM" id="Phobius"/>
    </source>
</evidence>
<feature type="transmembrane region" description="Helical" evidence="1">
    <location>
        <begin position="158"/>
        <end position="176"/>
    </location>
</feature>
<organism evidence="2 3">
    <name type="scientific">Tateyamaria armeniaca</name>
    <dbReference type="NCBI Taxonomy" id="2518930"/>
    <lineage>
        <taxon>Bacteria</taxon>
        <taxon>Pseudomonadati</taxon>
        <taxon>Pseudomonadota</taxon>
        <taxon>Alphaproteobacteria</taxon>
        <taxon>Rhodobacterales</taxon>
        <taxon>Roseobacteraceae</taxon>
        <taxon>Tateyamaria</taxon>
    </lineage>
</organism>
<keyword evidence="1" id="KW-0472">Membrane</keyword>
<feature type="transmembrane region" description="Helical" evidence="1">
    <location>
        <begin position="90"/>
        <end position="111"/>
    </location>
</feature>
<name>A0ABW8UNM4_9RHOB</name>
<evidence type="ECO:0008006" key="4">
    <source>
        <dbReference type="Google" id="ProtNLM"/>
    </source>
</evidence>
<keyword evidence="1" id="KW-1133">Transmembrane helix</keyword>
<proteinExistence type="predicted"/>
<feature type="transmembrane region" description="Helical" evidence="1">
    <location>
        <begin position="118"/>
        <end position="138"/>
    </location>
</feature>
<dbReference type="Proteomes" id="UP001627408">
    <property type="component" value="Unassembled WGS sequence"/>
</dbReference>
<sequence>MRAARLGWHLGDPALIAGPLMVGYALLGWGLVRVARSAAGRERQLILLCAVLVGVQMINTPLDMHAFVWTFGRCLSHAQGWYEARRSVQVGALMLTVVFFALLFVVLLIYFRRHLISNLLIIAGVALSIGCALIVAISLHQLRGLTSGTWGPFRTDDLIEASGIALAGLGVALRLWSARRSEVPTRL</sequence>
<evidence type="ECO:0000313" key="3">
    <source>
        <dbReference type="Proteomes" id="UP001627408"/>
    </source>
</evidence>
<dbReference type="RefSeq" id="WP_407590084.1">
    <property type="nucleotide sequence ID" value="NZ_JBHDIY010000001.1"/>
</dbReference>
<reference evidence="2 3" key="1">
    <citation type="submission" date="2024-08" db="EMBL/GenBank/DDBJ databases">
        <title>Tateyamaria sp. nov., isolated from marine algae.</title>
        <authorList>
            <person name="Choi B.J."/>
            <person name="Kim J.M."/>
            <person name="Lee J.K."/>
            <person name="Choi D.G."/>
            <person name="Bayburt H."/>
            <person name="Baek J.H."/>
            <person name="Han D.M."/>
            <person name="Jeon C.O."/>
        </authorList>
    </citation>
    <scope>NUCLEOTIDE SEQUENCE [LARGE SCALE GENOMIC DNA]</scope>
    <source>
        <strain evidence="2 3">KMU-156</strain>
    </source>
</reference>
<comment type="caution">
    <text evidence="2">The sequence shown here is derived from an EMBL/GenBank/DDBJ whole genome shotgun (WGS) entry which is preliminary data.</text>
</comment>
<accession>A0ABW8UNM4</accession>
<keyword evidence="1" id="KW-0812">Transmembrane</keyword>